<evidence type="ECO:0000256" key="2">
    <source>
        <dbReference type="ARBA" id="ARBA00012255"/>
    </source>
</evidence>
<sequence>MPPGSGLFLPSSTSTLCLDRFSLTDADTDEPVPFWPIFCKILTPASQSTSQFIEALDTITVSLRRNSDSYEFLRRFLDTEWDTESFFQMTWPRCVAIALEMPVLFPDGHLYLLTSERPTQKFTPRQITCLVIHQFLCTLPKLPWVPIGQEENSQELHIWYASEQPHPNAVRAYLTALFTFFDRATFDTLPHNPHSPRRPLDAVPTPRVNMSLLGLPSASQEEMHVGCTPQALPATLITPPLKHNEVMVLRGCEALVELTGYVCTAELAVVVPAGTHDCSRWMMLFMDALELDSHDASASTPDLLPGNVDRELMKAYTAFASSADGIPYDTAVTGHWGCGAFGGNQEVKSIIQWCAASLAGVKLNFVCDKVCFPS</sequence>
<dbReference type="EC" id="3.2.1.143" evidence="2"/>
<dbReference type="GO" id="GO:0005737">
    <property type="term" value="C:cytoplasm"/>
    <property type="evidence" value="ECO:0007669"/>
    <property type="project" value="TreeGrafter"/>
</dbReference>
<dbReference type="GO" id="GO:0005975">
    <property type="term" value="P:carbohydrate metabolic process"/>
    <property type="evidence" value="ECO:0007669"/>
    <property type="project" value="InterPro"/>
</dbReference>
<comment type="similarity">
    <text evidence="1">Belongs to the poly(ADP-ribose) glycohydrolase family.</text>
</comment>
<name>A0AAD7NIA1_9AGAR</name>
<feature type="domain" description="PARG helical" evidence="5">
    <location>
        <begin position="82"/>
        <end position="185"/>
    </location>
</feature>
<reference evidence="6" key="1">
    <citation type="submission" date="2023-03" db="EMBL/GenBank/DDBJ databases">
        <title>Massive genome expansion in bonnet fungi (Mycena s.s.) driven by repeated elements and novel gene families across ecological guilds.</title>
        <authorList>
            <consortium name="Lawrence Berkeley National Laboratory"/>
            <person name="Harder C.B."/>
            <person name="Miyauchi S."/>
            <person name="Viragh M."/>
            <person name="Kuo A."/>
            <person name="Thoen E."/>
            <person name="Andreopoulos B."/>
            <person name="Lu D."/>
            <person name="Skrede I."/>
            <person name="Drula E."/>
            <person name="Henrissat B."/>
            <person name="Morin E."/>
            <person name="Kohler A."/>
            <person name="Barry K."/>
            <person name="LaButti K."/>
            <person name="Morin E."/>
            <person name="Salamov A."/>
            <person name="Lipzen A."/>
            <person name="Mereny Z."/>
            <person name="Hegedus B."/>
            <person name="Baldrian P."/>
            <person name="Stursova M."/>
            <person name="Weitz H."/>
            <person name="Taylor A."/>
            <person name="Grigoriev I.V."/>
            <person name="Nagy L.G."/>
            <person name="Martin F."/>
            <person name="Kauserud H."/>
        </authorList>
    </citation>
    <scope>NUCLEOTIDE SEQUENCE</scope>
    <source>
        <strain evidence="6">CBHHK188m</strain>
    </source>
</reference>
<dbReference type="GO" id="GO:1990966">
    <property type="term" value="P:ATP generation from poly-ADP-D-ribose"/>
    <property type="evidence" value="ECO:0007669"/>
    <property type="project" value="TreeGrafter"/>
</dbReference>
<keyword evidence="7" id="KW-1185">Reference proteome</keyword>
<evidence type="ECO:0000259" key="4">
    <source>
        <dbReference type="Pfam" id="PF05028"/>
    </source>
</evidence>
<dbReference type="InterPro" id="IPR048362">
    <property type="entry name" value="PARG_helical"/>
</dbReference>
<evidence type="ECO:0000256" key="1">
    <source>
        <dbReference type="ARBA" id="ARBA00009545"/>
    </source>
</evidence>
<dbReference type="EMBL" id="JARJLG010000041">
    <property type="protein sequence ID" value="KAJ7763211.1"/>
    <property type="molecule type" value="Genomic_DNA"/>
</dbReference>
<evidence type="ECO:0000259" key="5">
    <source>
        <dbReference type="Pfam" id="PF20811"/>
    </source>
</evidence>
<evidence type="ECO:0000313" key="7">
    <source>
        <dbReference type="Proteomes" id="UP001215280"/>
    </source>
</evidence>
<feature type="domain" description="PARG catalytic Macro" evidence="4">
    <location>
        <begin position="218"/>
        <end position="367"/>
    </location>
</feature>
<dbReference type="PANTHER" id="PTHR12837">
    <property type="entry name" value="POLY ADP-RIBOSE GLYCOHYDROLASE"/>
    <property type="match status" value="1"/>
</dbReference>
<proteinExistence type="inferred from homology"/>
<comment type="caution">
    <text evidence="6">The sequence shown here is derived from an EMBL/GenBank/DDBJ whole genome shotgun (WGS) entry which is preliminary data.</text>
</comment>
<dbReference type="PANTHER" id="PTHR12837:SF0">
    <property type="entry name" value="POLY(ADP-RIBOSE) GLYCOHYDROLASE"/>
    <property type="match status" value="1"/>
</dbReference>
<dbReference type="InterPro" id="IPR046372">
    <property type="entry name" value="PARG_cat_C"/>
</dbReference>
<dbReference type="GO" id="GO:0009225">
    <property type="term" value="P:nucleotide-sugar metabolic process"/>
    <property type="evidence" value="ECO:0007669"/>
    <property type="project" value="TreeGrafter"/>
</dbReference>
<dbReference type="Pfam" id="PF05028">
    <property type="entry name" value="PARG_cat_C"/>
    <property type="match status" value="1"/>
</dbReference>
<accession>A0AAD7NIA1</accession>
<evidence type="ECO:0000313" key="6">
    <source>
        <dbReference type="EMBL" id="KAJ7763211.1"/>
    </source>
</evidence>
<dbReference type="GO" id="GO:0004649">
    <property type="term" value="F:poly(ADP-ribose) glycohydrolase activity"/>
    <property type="evidence" value="ECO:0007669"/>
    <property type="project" value="UniProtKB-EC"/>
</dbReference>
<dbReference type="GO" id="GO:0005634">
    <property type="term" value="C:nucleus"/>
    <property type="evidence" value="ECO:0007669"/>
    <property type="project" value="TreeGrafter"/>
</dbReference>
<gene>
    <name evidence="6" type="ORF">DFH07DRAFT_867403</name>
</gene>
<organism evidence="6 7">
    <name type="scientific">Mycena maculata</name>
    <dbReference type="NCBI Taxonomy" id="230809"/>
    <lineage>
        <taxon>Eukaryota</taxon>
        <taxon>Fungi</taxon>
        <taxon>Dikarya</taxon>
        <taxon>Basidiomycota</taxon>
        <taxon>Agaricomycotina</taxon>
        <taxon>Agaricomycetes</taxon>
        <taxon>Agaricomycetidae</taxon>
        <taxon>Agaricales</taxon>
        <taxon>Marasmiineae</taxon>
        <taxon>Mycenaceae</taxon>
        <taxon>Mycena</taxon>
    </lineage>
</organism>
<dbReference type="AlphaFoldDB" id="A0AAD7NIA1"/>
<keyword evidence="3" id="KW-0378">Hydrolase</keyword>
<evidence type="ECO:0000256" key="3">
    <source>
        <dbReference type="ARBA" id="ARBA00022801"/>
    </source>
</evidence>
<dbReference type="InterPro" id="IPR007724">
    <property type="entry name" value="Poly_GlycHdrlase"/>
</dbReference>
<protein>
    <recommendedName>
        <fullName evidence="2">poly(ADP-ribose) glycohydrolase</fullName>
        <ecNumber evidence="2">3.2.1.143</ecNumber>
    </recommendedName>
</protein>
<dbReference type="GO" id="GO:0006282">
    <property type="term" value="P:regulation of DNA repair"/>
    <property type="evidence" value="ECO:0007669"/>
    <property type="project" value="InterPro"/>
</dbReference>
<dbReference type="Proteomes" id="UP001215280">
    <property type="component" value="Unassembled WGS sequence"/>
</dbReference>
<dbReference type="Pfam" id="PF20811">
    <property type="entry name" value="PARG_cat_N"/>
    <property type="match status" value="1"/>
</dbReference>